<dbReference type="Gene3D" id="3.40.190.10">
    <property type="entry name" value="Periplasmic binding protein-like II"/>
    <property type="match status" value="1"/>
</dbReference>
<evidence type="ECO:0000313" key="3">
    <source>
        <dbReference type="EMBL" id="MPR25985.1"/>
    </source>
</evidence>
<evidence type="ECO:0000313" key="4">
    <source>
        <dbReference type="Proteomes" id="UP000403266"/>
    </source>
</evidence>
<dbReference type="PIRSF" id="PIRSF017082">
    <property type="entry name" value="YflP"/>
    <property type="match status" value="1"/>
</dbReference>
<dbReference type="InterPro" id="IPR005064">
    <property type="entry name" value="BUG"/>
</dbReference>
<dbReference type="Gene3D" id="3.40.190.150">
    <property type="entry name" value="Bordetella uptake gene, domain 1"/>
    <property type="match status" value="1"/>
</dbReference>
<dbReference type="InterPro" id="IPR042100">
    <property type="entry name" value="Bug_dom1"/>
</dbReference>
<feature type="chain" id="PRO_5030135385" evidence="2">
    <location>
        <begin position="25"/>
        <end position="322"/>
    </location>
</feature>
<dbReference type="Pfam" id="PF03401">
    <property type="entry name" value="TctC"/>
    <property type="match status" value="1"/>
</dbReference>
<dbReference type="Proteomes" id="UP000403266">
    <property type="component" value="Unassembled WGS sequence"/>
</dbReference>
<comment type="similarity">
    <text evidence="1">Belongs to the UPF0065 (bug) family.</text>
</comment>
<dbReference type="PANTHER" id="PTHR42928:SF5">
    <property type="entry name" value="BLR1237 PROTEIN"/>
    <property type="match status" value="1"/>
</dbReference>
<dbReference type="PANTHER" id="PTHR42928">
    <property type="entry name" value="TRICARBOXYLATE-BINDING PROTEIN"/>
    <property type="match status" value="1"/>
</dbReference>
<protein>
    <submittedName>
        <fullName evidence="3">Tripartite tricarboxylate transporter substrate binding protein</fullName>
    </submittedName>
</protein>
<feature type="signal peptide" evidence="2">
    <location>
        <begin position="1"/>
        <end position="24"/>
    </location>
</feature>
<dbReference type="AlphaFoldDB" id="A0A5N7MG84"/>
<reference evidence="3 4" key="1">
    <citation type="journal article" date="2019" name="Syst. Appl. Microbiol.">
        <title>Microvirga tunisiensis sp. nov., a root nodule symbiotic bacterium isolated from Lupinus micranthus and L. luteus grown in Northern Tunisia.</title>
        <authorList>
            <person name="Msaddak A."/>
            <person name="Rejili M."/>
            <person name="Duran D."/>
            <person name="Mars M."/>
            <person name="Palacios J.M."/>
            <person name="Ruiz-Argueso T."/>
            <person name="Rey L."/>
            <person name="Imperial J."/>
        </authorList>
    </citation>
    <scope>NUCLEOTIDE SEQUENCE [LARGE SCALE GENOMIC DNA]</scope>
    <source>
        <strain evidence="3 4">Lmie10</strain>
    </source>
</reference>
<evidence type="ECO:0000256" key="2">
    <source>
        <dbReference type="SAM" id="SignalP"/>
    </source>
</evidence>
<gene>
    <name evidence="3" type="ORF">FS320_12300</name>
</gene>
<comment type="caution">
    <text evidence="3">The sequence shown here is derived from an EMBL/GenBank/DDBJ whole genome shotgun (WGS) entry which is preliminary data.</text>
</comment>
<sequence>MLKILRLGAALLFGALPIASSVQAQEFPTRKPIKIIVGFNPGGGSDVMARITAEFLQKRLGQVVVVENRPGAASAIAAEYVAKSKPDGYTLFVTTAELSIIPAVRSNLPYDFSQFTFLARPFSSTPLVVVGPNSPIASMKDLISQIKLNPQKLRYGTPGVGSLNHLGTVALEQAVGAKGVHVPYTGASAVYTDLLAGVIDFYTGASLPIPEGLKVLGPAGAKRHPAYPNLPTLEELGYSRLEHEAWWGVVAPPGLPDDIANRLRTDLRAVYADPQAIEKFQQAIKLLPDDNLLVGDAFKAKIVEDYKRWKKIADDGGIVIQQ</sequence>
<keyword evidence="2" id="KW-0732">Signal</keyword>
<dbReference type="SUPFAM" id="SSF53850">
    <property type="entry name" value="Periplasmic binding protein-like II"/>
    <property type="match status" value="1"/>
</dbReference>
<evidence type="ECO:0000256" key="1">
    <source>
        <dbReference type="ARBA" id="ARBA00006987"/>
    </source>
</evidence>
<accession>A0A5N7MG84</accession>
<dbReference type="EMBL" id="VOSK01000036">
    <property type="protein sequence ID" value="MPR25985.1"/>
    <property type="molecule type" value="Genomic_DNA"/>
</dbReference>
<organism evidence="3 4">
    <name type="scientific">Microvirga tunisiensis</name>
    <dbReference type="NCBI Taxonomy" id="2108360"/>
    <lineage>
        <taxon>Bacteria</taxon>
        <taxon>Pseudomonadati</taxon>
        <taxon>Pseudomonadota</taxon>
        <taxon>Alphaproteobacteria</taxon>
        <taxon>Hyphomicrobiales</taxon>
        <taxon>Methylobacteriaceae</taxon>
        <taxon>Microvirga</taxon>
    </lineage>
</organism>
<dbReference type="CDD" id="cd07012">
    <property type="entry name" value="PBP2_Bug_TTT"/>
    <property type="match status" value="1"/>
</dbReference>
<dbReference type="RefSeq" id="WP_152711866.1">
    <property type="nucleotide sequence ID" value="NZ_VOSJ01000153.1"/>
</dbReference>
<proteinExistence type="inferred from homology"/>
<dbReference type="OrthoDB" id="7243230at2"/>
<name>A0A5N7MG84_9HYPH</name>
<keyword evidence="4" id="KW-1185">Reference proteome</keyword>